<evidence type="ECO:0000313" key="10">
    <source>
        <dbReference type="EMBL" id="KAI3402976.2"/>
    </source>
</evidence>
<feature type="compositionally biased region" description="Low complexity" evidence="9">
    <location>
        <begin position="438"/>
        <end position="450"/>
    </location>
</feature>
<comment type="subcellular location">
    <subcellularLocation>
        <location evidence="1">Nucleus</location>
    </subcellularLocation>
</comment>
<keyword evidence="7" id="KW-0131">Cell cycle</keyword>
<evidence type="ECO:0000256" key="6">
    <source>
        <dbReference type="ARBA" id="ARBA00023242"/>
    </source>
</evidence>
<evidence type="ECO:0000313" key="11">
    <source>
        <dbReference type="Proteomes" id="UP001202479"/>
    </source>
</evidence>
<dbReference type="GO" id="GO:0072686">
    <property type="term" value="C:mitotic spindle"/>
    <property type="evidence" value="ECO:0007669"/>
    <property type="project" value="TreeGrafter"/>
</dbReference>
<dbReference type="PANTHER" id="PTHR23168:SF0">
    <property type="entry name" value="MITOTIC SPINDLE ASSEMBLY CHECKPOINT PROTEIN MAD1"/>
    <property type="match status" value="1"/>
</dbReference>
<reference evidence="10" key="1">
    <citation type="journal article" date="2022" name="DNA Res.">
        <title>Genome analysis of five recently described species of the CUG-Ser clade uncovers Candida theae as a new hybrid lineage with pathogenic potential in the Candida parapsilosis species complex.</title>
        <authorList>
            <person name="Mixao V."/>
            <person name="Del Olmo V."/>
            <person name="Hegedusova E."/>
            <person name="Saus E."/>
            <person name="Pryszcz L."/>
            <person name="Cillingova A."/>
            <person name="Nosek J."/>
            <person name="Gabaldon T."/>
        </authorList>
    </citation>
    <scope>NUCLEOTIDE SEQUENCE</scope>
    <source>
        <strain evidence="10">CBS 10844</strain>
    </source>
</reference>
<accession>A0AAI9WWA9</accession>
<keyword evidence="4" id="KW-0132">Cell division</keyword>
<organism evidence="10 11">
    <name type="scientific">Candida oxycetoniae</name>
    <dbReference type="NCBI Taxonomy" id="497107"/>
    <lineage>
        <taxon>Eukaryota</taxon>
        <taxon>Fungi</taxon>
        <taxon>Dikarya</taxon>
        <taxon>Ascomycota</taxon>
        <taxon>Saccharomycotina</taxon>
        <taxon>Pichiomycetes</taxon>
        <taxon>Debaryomycetaceae</taxon>
        <taxon>Candida/Lodderomyces clade</taxon>
        <taxon>Candida</taxon>
    </lineage>
</organism>
<name>A0AAI9WWA9_9ASCO</name>
<keyword evidence="8" id="KW-0175">Coiled coil</keyword>
<evidence type="ECO:0000256" key="4">
    <source>
        <dbReference type="ARBA" id="ARBA00022618"/>
    </source>
</evidence>
<evidence type="ECO:0000256" key="1">
    <source>
        <dbReference type="ARBA" id="ARBA00004123"/>
    </source>
</evidence>
<feature type="region of interest" description="Disordered" evidence="9">
    <location>
        <begin position="1"/>
        <end position="20"/>
    </location>
</feature>
<dbReference type="AlphaFoldDB" id="A0AAI9WWA9"/>
<evidence type="ECO:0000256" key="5">
    <source>
        <dbReference type="ARBA" id="ARBA00022776"/>
    </source>
</evidence>
<dbReference type="GO" id="GO:0051301">
    <property type="term" value="P:cell division"/>
    <property type="evidence" value="ECO:0007669"/>
    <property type="project" value="UniProtKB-KW"/>
</dbReference>
<evidence type="ECO:0000256" key="2">
    <source>
        <dbReference type="ARBA" id="ARBA00008029"/>
    </source>
</evidence>
<dbReference type="Proteomes" id="UP001202479">
    <property type="component" value="Unassembled WGS sequence"/>
</dbReference>
<keyword evidence="11" id="KW-1185">Reference proteome</keyword>
<comment type="similarity">
    <text evidence="2">Belongs to the MAD1 family.</text>
</comment>
<dbReference type="PANTHER" id="PTHR23168">
    <property type="entry name" value="MITOTIC SPINDLE ASSEMBLY CHECKPOINT PROTEIN MAD1 MITOTIC ARREST DEFICIENT-LIKE PROTEIN 1"/>
    <property type="match status" value="1"/>
</dbReference>
<keyword evidence="5" id="KW-0498">Mitosis</keyword>
<sequence length="686" mass="79742">MSGSMSSPFVDSPSRRTGISQEYELENAKIDTQLEISKLQFQLSSMKAEKKLWQQERDSITCKYEETIKAKNSEIKKLKLNSDFLFKENQQLESKVQNSTEISNSKVDQLGEKCRNLELKNKELESKYQNLVDKNDRLIRKHKQVSIDWNAQISLNDELSKALQTKQKTIETLQQSNQDFVDKLEQYTKFFQQDDSLNKINQSLMSQNEHLQHTNNQLQLKIDQLLQNKTSSQLLQQKNISLTNKLSEFQEMRVKCCKLEIEKAELEAKYNEHFNTLAAAIVDNDANQASTQDEDITKSIKVQKFISTFKDLQVRNSTLQEKYDSKVIEVNDLKQELEDVIVEIEKEYLPTISSLQEKLKVLSNKVVGLERARMLAGKEIENLRSSLKGMEDLYKSEEPDQGNKQMAQYVTNLENIVDEYKRKIDELESRNHSQLEPSTVATTNSNSNSNKRLHPEGHSFRKTALDLEKENFQLTSNLKKIELENKHLKELVSSKQNIDAKREQMKILELKNNLLAKDQFVKQETLDALRKENESLISEYISKKSNNELIPKALFERQEDDKSNLQRKIDELAKRLQRLREMYASKSRDILVVISKYFGYSLEFLPSTLNPNELSSRLKLVSKYMPKEKNSYLIIDIDNKSLKAYGDYEFKVLCEEAANQWVSKGQFPCLLSSLNLKLYSINTQNK</sequence>
<dbReference type="RefSeq" id="XP_049178723.1">
    <property type="nucleotide sequence ID" value="XM_049325646.1"/>
</dbReference>
<protein>
    <recommendedName>
        <fullName evidence="3">Spindle assembly checkpoint component MAD1</fullName>
    </recommendedName>
</protein>
<dbReference type="GO" id="GO:0000776">
    <property type="term" value="C:kinetochore"/>
    <property type="evidence" value="ECO:0007669"/>
    <property type="project" value="TreeGrafter"/>
</dbReference>
<dbReference type="GeneID" id="73381844"/>
<evidence type="ECO:0000256" key="9">
    <source>
        <dbReference type="SAM" id="MobiDB-lite"/>
    </source>
</evidence>
<feature type="coiled-coil region" evidence="8">
    <location>
        <begin position="36"/>
        <end position="176"/>
    </location>
</feature>
<feature type="region of interest" description="Disordered" evidence="9">
    <location>
        <begin position="429"/>
        <end position="457"/>
    </location>
</feature>
<feature type="coiled-coil region" evidence="8">
    <location>
        <begin position="464"/>
        <end position="589"/>
    </location>
</feature>
<dbReference type="GO" id="GO:0007094">
    <property type="term" value="P:mitotic spindle assembly checkpoint signaling"/>
    <property type="evidence" value="ECO:0007669"/>
    <property type="project" value="InterPro"/>
</dbReference>
<keyword evidence="6" id="KW-0539">Nucleus</keyword>
<dbReference type="GO" id="GO:0005635">
    <property type="term" value="C:nuclear envelope"/>
    <property type="evidence" value="ECO:0007669"/>
    <property type="project" value="TreeGrafter"/>
</dbReference>
<evidence type="ECO:0000256" key="3">
    <source>
        <dbReference type="ARBA" id="ARBA00022019"/>
    </source>
</evidence>
<comment type="caution">
    <text evidence="10">The sequence shown here is derived from an EMBL/GenBank/DDBJ whole genome shotgun (WGS) entry which is preliminary data.</text>
</comment>
<dbReference type="Pfam" id="PF05557">
    <property type="entry name" value="MAD"/>
    <property type="match status" value="1"/>
</dbReference>
<evidence type="ECO:0000256" key="8">
    <source>
        <dbReference type="SAM" id="Coils"/>
    </source>
</evidence>
<dbReference type="GO" id="GO:0051315">
    <property type="term" value="P:attachment of mitotic spindle microtubules to kinetochore"/>
    <property type="evidence" value="ECO:0007669"/>
    <property type="project" value="TreeGrafter"/>
</dbReference>
<proteinExistence type="inferred from homology"/>
<feature type="coiled-coil region" evidence="8">
    <location>
        <begin position="316"/>
        <end position="372"/>
    </location>
</feature>
<feature type="coiled-coil region" evidence="8">
    <location>
        <begin position="201"/>
        <end position="228"/>
    </location>
</feature>
<dbReference type="InterPro" id="IPR008672">
    <property type="entry name" value="Mad1"/>
</dbReference>
<gene>
    <name evidence="10" type="ORF">KGF56_004229</name>
</gene>
<dbReference type="EMBL" id="JAHUZD010000139">
    <property type="protein sequence ID" value="KAI3402976.2"/>
    <property type="molecule type" value="Genomic_DNA"/>
</dbReference>
<evidence type="ECO:0000256" key="7">
    <source>
        <dbReference type="ARBA" id="ARBA00023306"/>
    </source>
</evidence>